<dbReference type="AlphaFoldDB" id="A0A7J7NLP8"/>
<comment type="caution">
    <text evidence="2">The sequence shown here is derived from an EMBL/GenBank/DDBJ whole genome shotgun (WGS) entry which is preliminary data.</text>
</comment>
<evidence type="ECO:0000313" key="3">
    <source>
        <dbReference type="Proteomes" id="UP000541444"/>
    </source>
</evidence>
<evidence type="ECO:0000313" key="2">
    <source>
        <dbReference type="EMBL" id="KAF6168119.1"/>
    </source>
</evidence>
<dbReference type="Proteomes" id="UP000541444">
    <property type="component" value="Unassembled WGS sequence"/>
</dbReference>
<dbReference type="OrthoDB" id="1746053at2759"/>
<accession>A0A7J7NLP8</accession>
<evidence type="ECO:0000259" key="1">
    <source>
        <dbReference type="Pfam" id="PF17834"/>
    </source>
</evidence>
<name>A0A7J7NLP8_9MAGN</name>
<dbReference type="EMBL" id="JACGCM010000704">
    <property type="protein sequence ID" value="KAF6168119.1"/>
    <property type="molecule type" value="Genomic_DNA"/>
</dbReference>
<feature type="domain" description="Beta-galactosidase beta-sandwich" evidence="1">
    <location>
        <begin position="111"/>
        <end position="166"/>
    </location>
</feature>
<dbReference type="InterPro" id="IPR041392">
    <property type="entry name" value="GHD"/>
</dbReference>
<sequence>MLELAEEVKKNVEEVLVTRDNLGQKLIDVGYSVSDIEAIIEGHFVEEADAKDEPDIDGSSPPGVVKGLDAIFARIDLEIQEGESKKDLTVGLGAGVPWVMCKQDDVPDLIAHVYKYQLGGCAAFLVNYNSDSFARVAFGVMHYSLPPWSISILPDYKNTVFNTARVSSQSSQKKMVPVQDVFSWQSYNEEAATYNDNLNTLIGLLEQINTTRDVTDYLWYSVS</sequence>
<protein>
    <recommendedName>
        <fullName evidence="1">Beta-galactosidase beta-sandwich domain-containing protein</fullName>
    </recommendedName>
</protein>
<dbReference type="Pfam" id="PF17834">
    <property type="entry name" value="GHD"/>
    <property type="match status" value="1"/>
</dbReference>
<proteinExistence type="predicted"/>
<keyword evidence="3" id="KW-1185">Reference proteome</keyword>
<dbReference type="GO" id="GO:0005975">
    <property type="term" value="P:carbohydrate metabolic process"/>
    <property type="evidence" value="ECO:0007669"/>
    <property type="project" value="InterPro"/>
</dbReference>
<dbReference type="PANTHER" id="PTHR23421">
    <property type="entry name" value="BETA-GALACTOSIDASE RELATED"/>
    <property type="match status" value="1"/>
</dbReference>
<dbReference type="GO" id="GO:0004553">
    <property type="term" value="F:hydrolase activity, hydrolyzing O-glycosyl compounds"/>
    <property type="evidence" value="ECO:0007669"/>
    <property type="project" value="InterPro"/>
</dbReference>
<reference evidence="2 3" key="1">
    <citation type="journal article" date="2020" name="IScience">
        <title>Genome Sequencing of the Endangered Kingdonia uniflora (Circaeasteraceae, Ranunculales) Reveals Potential Mechanisms of Evolutionary Specialization.</title>
        <authorList>
            <person name="Sun Y."/>
            <person name="Deng T."/>
            <person name="Zhang A."/>
            <person name="Moore M.J."/>
            <person name="Landis J.B."/>
            <person name="Lin N."/>
            <person name="Zhang H."/>
            <person name="Zhang X."/>
            <person name="Huang J."/>
            <person name="Zhang X."/>
            <person name="Sun H."/>
            <person name="Wang H."/>
        </authorList>
    </citation>
    <scope>NUCLEOTIDE SEQUENCE [LARGE SCALE GENOMIC DNA]</scope>
    <source>
        <strain evidence="2">TB1705</strain>
        <tissue evidence="2">Leaf</tissue>
    </source>
</reference>
<organism evidence="2 3">
    <name type="scientific">Kingdonia uniflora</name>
    <dbReference type="NCBI Taxonomy" id="39325"/>
    <lineage>
        <taxon>Eukaryota</taxon>
        <taxon>Viridiplantae</taxon>
        <taxon>Streptophyta</taxon>
        <taxon>Embryophyta</taxon>
        <taxon>Tracheophyta</taxon>
        <taxon>Spermatophyta</taxon>
        <taxon>Magnoliopsida</taxon>
        <taxon>Ranunculales</taxon>
        <taxon>Circaeasteraceae</taxon>
        <taxon>Kingdonia</taxon>
    </lineage>
</organism>
<dbReference type="InterPro" id="IPR001944">
    <property type="entry name" value="Glycoside_Hdrlase_35"/>
</dbReference>
<gene>
    <name evidence="2" type="ORF">GIB67_011504</name>
</gene>